<organism evidence="2 3">
    <name type="scientific">Cucumis melo var. makuwa</name>
    <name type="common">Oriental melon</name>
    <dbReference type="NCBI Taxonomy" id="1194695"/>
    <lineage>
        <taxon>Eukaryota</taxon>
        <taxon>Viridiplantae</taxon>
        <taxon>Streptophyta</taxon>
        <taxon>Embryophyta</taxon>
        <taxon>Tracheophyta</taxon>
        <taxon>Spermatophyta</taxon>
        <taxon>Magnoliopsida</taxon>
        <taxon>eudicotyledons</taxon>
        <taxon>Gunneridae</taxon>
        <taxon>Pentapetalae</taxon>
        <taxon>rosids</taxon>
        <taxon>fabids</taxon>
        <taxon>Cucurbitales</taxon>
        <taxon>Cucurbitaceae</taxon>
        <taxon>Benincaseae</taxon>
        <taxon>Cucumis</taxon>
    </lineage>
</organism>
<feature type="transmembrane region" description="Helical" evidence="1">
    <location>
        <begin position="119"/>
        <end position="136"/>
    </location>
</feature>
<gene>
    <name evidence="2" type="ORF">E5676_scaffold702G00080</name>
</gene>
<proteinExistence type="predicted"/>
<comment type="caution">
    <text evidence="2">The sequence shown here is derived from an EMBL/GenBank/DDBJ whole genome shotgun (WGS) entry which is preliminary data.</text>
</comment>
<keyword evidence="1" id="KW-0472">Membrane</keyword>
<keyword evidence="1" id="KW-0812">Transmembrane</keyword>
<reference evidence="2 3" key="1">
    <citation type="submission" date="2019-08" db="EMBL/GenBank/DDBJ databases">
        <title>Draft genome sequences of two oriental melons (Cucumis melo L. var makuwa).</title>
        <authorList>
            <person name="Kwon S.-Y."/>
        </authorList>
    </citation>
    <scope>NUCLEOTIDE SEQUENCE [LARGE SCALE GENOMIC DNA]</scope>
    <source>
        <strain evidence="3">cv. Chang Bougi</strain>
        <tissue evidence="2">Leaf</tissue>
    </source>
</reference>
<dbReference type="AlphaFoldDB" id="A0A5D3C8A7"/>
<evidence type="ECO:0000313" key="2">
    <source>
        <dbReference type="EMBL" id="TYK07522.1"/>
    </source>
</evidence>
<sequence>MLSPGVKEVTLEFRSFTASATGANSPLLGWIRLDADLNKNLATFQVRLFSMDCGVTTSFIYGVTYLTGTVSFGIPRLICVCFGIMRLILASDGITRLIDVRVCRGADRRWARRMREGHMDASIFFMLPLTSFYGFVRFTMSLTVSDDLSLVLKARHNKQDKKATKYVSSFKSFLIPSSANNMFSLQDQSRALIFEPSGFWVDLERDTFFLFSCGWLIIAYGPKVPKRNPGANSHLGVVLRGCHAILPLRTNY</sequence>
<accession>A0A5D3C8A7</accession>
<keyword evidence="1" id="KW-1133">Transmembrane helix</keyword>
<evidence type="ECO:0000256" key="1">
    <source>
        <dbReference type="SAM" id="Phobius"/>
    </source>
</evidence>
<protein>
    <submittedName>
        <fullName evidence="2">Uncharacterized protein</fullName>
    </submittedName>
</protein>
<dbReference type="Proteomes" id="UP000321947">
    <property type="component" value="Unassembled WGS sequence"/>
</dbReference>
<name>A0A5D3C8A7_CUCMM</name>
<dbReference type="EMBL" id="SSTD01013232">
    <property type="protein sequence ID" value="TYK07522.1"/>
    <property type="molecule type" value="Genomic_DNA"/>
</dbReference>
<evidence type="ECO:0000313" key="3">
    <source>
        <dbReference type="Proteomes" id="UP000321947"/>
    </source>
</evidence>